<dbReference type="PANTHER" id="PTHR36452">
    <property type="entry name" value="CHROMOSOME 12, WHOLE GENOME SHOTGUN SEQUENCE"/>
    <property type="match status" value="1"/>
</dbReference>
<protein>
    <recommendedName>
        <fullName evidence="2">TIGR02453 family protein</fullName>
    </recommendedName>
</protein>
<organism evidence="1">
    <name type="scientific">hydrothermal vent metagenome</name>
    <dbReference type="NCBI Taxonomy" id="652676"/>
    <lineage>
        <taxon>unclassified sequences</taxon>
        <taxon>metagenomes</taxon>
        <taxon>ecological metagenomes</taxon>
    </lineage>
</organism>
<evidence type="ECO:0008006" key="2">
    <source>
        <dbReference type="Google" id="ProtNLM"/>
    </source>
</evidence>
<proteinExistence type="predicted"/>
<dbReference type="InterPro" id="IPR015996">
    <property type="entry name" value="UCP028451"/>
</dbReference>
<dbReference type="PANTHER" id="PTHR36452:SF1">
    <property type="entry name" value="DUF2461 DOMAIN-CONTAINING PROTEIN"/>
    <property type="match status" value="1"/>
</dbReference>
<sequence>MSTHILTSAALPFLKRLKKNNNREWFAENKGEFKGIQTEVKTFYSDLMEELNTHDEVEKLKMFRIYRDVRFSHDKTPYQPHFAGSFSRSGAKLRGGYYLRIRPGESFMAVGFWQPEKEDLLRIRKEFELDPKEFRSVINATAFKKAWGDLQGEELKTAPKGFDKEDPNIDLIRKKAFVFTHDFTDAEVLSATFFKEVSTRFKTVRPFFDLMSGILTTNLNGESLLD</sequence>
<accession>A0A3B0SZK8</accession>
<dbReference type="AlphaFoldDB" id="A0A3B0SZK8"/>
<dbReference type="Pfam" id="PF09365">
    <property type="entry name" value="DUF2461"/>
    <property type="match status" value="1"/>
</dbReference>
<dbReference type="NCBIfam" id="TIGR02453">
    <property type="entry name" value="TIGR02453 family protein"/>
    <property type="match status" value="1"/>
</dbReference>
<reference evidence="1" key="1">
    <citation type="submission" date="2018-06" db="EMBL/GenBank/DDBJ databases">
        <authorList>
            <person name="Zhirakovskaya E."/>
        </authorList>
    </citation>
    <scope>NUCLEOTIDE SEQUENCE</scope>
</reference>
<dbReference type="InterPro" id="IPR012808">
    <property type="entry name" value="CHP02453"/>
</dbReference>
<name>A0A3B0SZK8_9ZZZZ</name>
<dbReference type="PIRSF" id="PIRSF028451">
    <property type="entry name" value="UCP028451"/>
    <property type="match status" value="1"/>
</dbReference>
<gene>
    <name evidence="1" type="ORF">MNBD_BACTEROID03-2119</name>
</gene>
<evidence type="ECO:0000313" key="1">
    <source>
        <dbReference type="EMBL" id="VAW11048.1"/>
    </source>
</evidence>
<dbReference type="EMBL" id="UOEL01000047">
    <property type="protein sequence ID" value="VAW11048.1"/>
    <property type="molecule type" value="Genomic_DNA"/>
</dbReference>